<keyword evidence="5" id="KW-0808">Transferase</keyword>
<feature type="transmembrane region" description="Helical" evidence="15">
    <location>
        <begin position="9"/>
        <end position="31"/>
    </location>
</feature>
<evidence type="ECO:0000256" key="2">
    <source>
        <dbReference type="ARBA" id="ARBA00004167"/>
    </source>
</evidence>
<dbReference type="AlphaFoldDB" id="A0ABD0VCC5"/>
<evidence type="ECO:0000256" key="13">
    <source>
        <dbReference type="ARBA" id="ARBA00024209"/>
    </source>
</evidence>
<dbReference type="GO" id="GO:0008270">
    <property type="term" value="F:zinc ion binding"/>
    <property type="evidence" value="ECO:0007669"/>
    <property type="project" value="UniProtKB-KW"/>
</dbReference>
<sequence>MLSFNQKTYLLLTIIILSIIFFICGILHLLIKYFLKPINSESEEISSATAFQGQLQQLFHLHDEGVDQSFIDSLPIFLYKSIIGLKDPFDCVVCLCEFELDDKLRLLPNCSHAFHIECIDTWLLSHSTCPLCRKSLLHEYSSESSSDPDLNVEDDFAQSQHLRLKDELNLKEHTQSMELPLMQDLMRDYYTQSYPNICQAAVSPARTDKVENELNLQYVKLGKFRNVDVSEEGTSRDNGDLKERCFSMGAIEYVMNESTVLQVAIKTLKKHPNRINDGDHSARITDKCNKEIFSISKISMGSRREKAIYDDFSRRAFSLRLPKQISDLGLDVEAGRRRQKTKPVSRG</sequence>
<comment type="catalytic activity">
    <reaction evidence="1">
        <text>S-ubiquitinyl-[E2 ubiquitin-conjugating enzyme]-L-cysteine + [acceptor protein]-L-lysine = [E2 ubiquitin-conjugating enzyme]-L-cysteine + N(6)-ubiquitinyl-[acceptor protein]-L-lysine.</text>
        <dbReference type="EC" id="2.3.2.27"/>
    </reaction>
</comment>
<keyword evidence="18" id="KW-1185">Reference proteome</keyword>
<keyword evidence="9" id="KW-0833">Ubl conjugation pathway</keyword>
<evidence type="ECO:0000256" key="6">
    <source>
        <dbReference type="ARBA" id="ARBA00022692"/>
    </source>
</evidence>
<evidence type="ECO:0000259" key="16">
    <source>
        <dbReference type="PROSITE" id="PS50089"/>
    </source>
</evidence>
<keyword evidence="11 15" id="KW-1133">Transmembrane helix</keyword>
<keyword evidence="10" id="KW-0862">Zinc</keyword>
<evidence type="ECO:0000256" key="1">
    <source>
        <dbReference type="ARBA" id="ARBA00000900"/>
    </source>
</evidence>
<feature type="domain" description="RING-type" evidence="16">
    <location>
        <begin position="91"/>
        <end position="133"/>
    </location>
</feature>
<evidence type="ECO:0000256" key="4">
    <source>
        <dbReference type="ARBA" id="ARBA00012483"/>
    </source>
</evidence>
<keyword evidence="8 14" id="KW-0863">Zinc-finger</keyword>
<proteinExistence type="inferred from homology"/>
<dbReference type="Proteomes" id="UP001552299">
    <property type="component" value="Unassembled WGS sequence"/>
</dbReference>
<comment type="caution">
    <text evidence="17">The sequence shown here is derived from an EMBL/GenBank/DDBJ whole genome shotgun (WGS) entry which is preliminary data.</text>
</comment>
<dbReference type="InterPro" id="IPR001841">
    <property type="entry name" value="Znf_RING"/>
</dbReference>
<evidence type="ECO:0000256" key="12">
    <source>
        <dbReference type="ARBA" id="ARBA00023136"/>
    </source>
</evidence>
<evidence type="ECO:0000256" key="10">
    <source>
        <dbReference type="ARBA" id="ARBA00022833"/>
    </source>
</evidence>
<dbReference type="PANTHER" id="PTHR45768:SF10">
    <property type="entry name" value="RING-H2 FINGER PROTEIN ATL13-RELATED"/>
    <property type="match status" value="1"/>
</dbReference>
<dbReference type="GO" id="GO:0016020">
    <property type="term" value="C:membrane"/>
    <property type="evidence" value="ECO:0007669"/>
    <property type="project" value="UniProtKB-SubCell"/>
</dbReference>
<gene>
    <name evidence="17" type="ORF">M5K25_009368</name>
</gene>
<evidence type="ECO:0000256" key="11">
    <source>
        <dbReference type="ARBA" id="ARBA00022989"/>
    </source>
</evidence>
<dbReference type="EMBL" id="JANQDX010000008">
    <property type="protein sequence ID" value="KAL0920247.1"/>
    <property type="molecule type" value="Genomic_DNA"/>
</dbReference>
<keyword evidence="7" id="KW-0479">Metal-binding</keyword>
<comment type="similarity">
    <text evidence="13">Belongs to the RING-type zinc finger family. ATL subfamily.</text>
</comment>
<dbReference type="PROSITE" id="PS50089">
    <property type="entry name" value="ZF_RING_2"/>
    <property type="match status" value="1"/>
</dbReference>
<name>A0ABD0VCC5_DENTH</name>
<comment type="subcellular location">
    <subcellularLocation>
        <location evidence="2">Membrane</location>
        <topology evidence="2">Single-pass membrane protein</topology>
    </subcellularLocation>
</comment>
<evidence type="ECO:0000256" key="5">
    <source>
        <dbReference type="ARBA" id="ARBA00022679"/>
    </source>
</evidence>
<organism evidence="17 18">
    <name type="scientific">Dendrobium thyrsiflorum</name>
    <name type="common">Pinecone-like raceme dendrobium</name>
    <name type="synonym">Orchid</name>
    <dbReference type="NCBI Taxonomy" id="117978"/>
    <lineage>
        <taxon>Eukaryota</taxon>
        <taxon>Viridiplantae</taxon>
        <taxon>Streptophyta</taxon>
        <taxon>Embryophyta</taxon>
        <taxon>Tracheophyta</taxon>
        <taxon>Spermatophyta</taxon>
        <taxon>Magnoliopsida</taxon>
        <taxon>Liliopsida</taxon>
        <taxon>Asparagales</taxon>
        <taxon>Orchidaceae</taxon>
        <taxon>Epidendroideae</taxon>
        <taxon>Malaxideae</taxon>
        <taxon>Dendrobiinae</taxon>
        <taxon>Dendrobium</taxon>
    </lineage>
</organism>
<accession>A0ABD0VCC5</accession>
<evidence type="ECO:0000313" key="17">
    <source>
        <dbReference type="EMBL" id="KAL0920247.1"/>
    </source>
</evidence>
<dbReference type="EC" id="2.3.2.27" evidence="4"/>
<comment type="pathway">
    <text evidence="3">Protein modification; protein ubiquitination.</text>
</comment>
<dbReference type="GO" id="GO:0061630">
    <property type="term" value="F:ubiquitin protein ligase activity"/>
    <property type="evidence" value="ECO:0007669"/>
    <property type="project" value="UniProtKB-EC"/>
</dbReference>
<dbReference type="SMART" id="SM00184">
    <property type="entry name" value="RING"/>
    <property type="match status" value="1"/>
</dbReference>
<dbReference type="Gene3D" id="3.30.40.10">
    <property type="entry name" value="Zinc/RING finger domain, C3HC4 (zinc finger)"/>
    <property type="match status" value="1"/>
</dbReference>
<evidence type="ECO:0000256" key="8">
    <source>
        <dbReference type="ARBA" id="ARBA00022771"/>
    </source>
</evidence>
<protein>
    <recommendedName>
        <fullName evidence="4">RING-type E3 ubiquitin transferase</fullName>
        <ecNumber evidence="4">2.3.2.27</ecNumber>
    </recommendedName>
</protein>
<dbReference type="SUPFAM" id="SSF57850">
    <property type="entry name" value="RING/U-box"/>
    <property type="match status" value="1"/>
</dbReference>
<evidence type="ECO:0000256" key="9">
    <source>
        <dbReference type="ARBA" id="ARBA00022786"/>
    </source>
</evidence>
<keyword evidence="12 15" id="KW-0472">Membrane</keyword>
<evidence type="ECO:0000256" key="14">
    <source>
        <dbReference type="PROSITE-ProRule" id="PRU00175"/>
    </source>
</evidence>
<keyword evidence="6 15" id="KW-0812">Transmembrane</keyword>
<dbReference type="Pfam" id="PF13639">
    <property type="entry name" value="zf-RING_2"/>
    <property type="match status" value="1"/>
</dbReference>
<dbReference type="PANTHER" id="PTHR45768">
    <property type="entry name" value="E3 UBIQUITIN-PROTEIN LIGASE RNF13-LIKE"/>
    <property type="match status" value="1"/>
</dbReference>
<evidence type="ECO:0000256" key="7">
    <source>
        <dbReference type="ARBA" id="ARBA00022723"/>
    </source>
</evidence>
<dbReference type="CDD" id="cd16461">
    <property type="entry name" value="RING-H2_EL5-like"/>
    <property type="match status" value="1"/>
</dbReference>
<evidence type="ECO:0000256" key="15">
    <source>
        <dbReference type="SAM" id="Phobius"/>
    </source>
</evidence>
<evidence type="ECO:0000256" key="3">
    <source>
        <dbReference type="ARBA" id="ARBA00004906"/>
    </source>
</evidence>
<dbReference type="InterPro" id="IPR013083">
    <property type="entry name" value="Znf_RING/FYVE/PHD"/>
</dbReference>
<reference evidence="17 18" key="1">
    <citation type="journal article" date="2024" name="Plant Biotechnol. J.">
        <title>Dendrobium thyrsiflorum genome and its molecular insights into genes involved in important horticultural traits.</title>
        <authorList>
            <person name="Chen B."/>
            <person name="Wang J.Y."/>
            <person name="Zheng P.J."/>
            <person name="Li K.L."/>
            <person name="Liang Y.M."/>
            <person name="Chen X.F."/>
            <person name="Zhang C."/>
            <person name="Zhao X."/>
            <person name="He X."/>
            <person name="Zhang G.Q."/>
            <person name="Liu Z.J."/>
            <person name="Xu Q."/>
        </authorList>
    </citation>
    <scope>NUCLEOTIDE SEQUENCE [LARGE SCALE GENOMIC DNA]</scope>
    <source>
        <strain evidence="17">GZMU011</strain>
    </source>
</reference>
<dbReference type="FunFam" id="3.30.40.10:FF:000231">
    <property type="entry name" value="RING-H2 finger protein ATL46"/>
    <property type="match status" value="1"/>
</dbReference>
<evidence type="ECO:0000313" key="18">
    <source>
        <dbReference type="Proteomes" id="UP001552299"/>
    </source>
</evidence>